<reference evidence="1" key="1">
    <citation type="submission" date="2020-03" db="EMBL/GenBank/DDBJ databases">
        <title>The deep terrestrial virosphere.</title>
        <authorList>
            <person name="Holmfeldt K."/>
            <person name="Nilsson E."/>
            <person name="Simone D."/>
            <person name="Lopez-Fernandez M."/>
            <person name="Wu X."/>
            <person name="de Brujin I."/>
            <person name="Lundin D."/>
            <person name="Andersson A."/>
            <person name="Bertilsson S."/>
            <person name="Dopson M."/>
        </authorList>
    </citation>
    <scope>NUCLEOTIDE SEQUENCE</scope>
    <source>
        <strain evidence="1">TM448A00732</strain>
        <strain evidence="2">TM448B00314</strain>
    </source>
</reference>
<accession>A0A6H1ZJS6</accession>
<evidence type="ECO:0000313" key="1">
    <source>
        <dbReference type="EMBL" id="QJA47719.1"/>
    </source>
</evidence>
<name>A0A6H1ZJS6_9ZZZZ</name>
<gene>
    <name evidence="1" type="ORF">TM448A00732_0009</name>
    <name evidence="2" type="ORF">TM448B00314_0009</name>
</gene>
<proteinExistence type="predicted"/>
<dbReference type="EMBL" id="MT144610">
    <property type="protein sequence ID" value="QJH94949.1"/>
    <property type="molecule type" value="Genomic_DNA"/>
</dbReference>
<sequence>MNDIDGMARLMYALECMINQNKPGDWDEQPESVQDEWRESAKRVYRLCGGEK</sequence>
<protein>
    <submittedName>
        <fullName evidence="1">Uncharacterized protein</fullName>
    </submittedName>
</protein>
<organism evidence="1">
    <name type="scientific">viral metagenome</name>
    <dbReference type="NCBI Taxonomy" id="1070528"/>
    <lineage>
        <taxon>unclassified sequences</taxon>
        <taxon>metagenomes</taxon>
        <taxon>organismal metagenomes</taxon>
    </lineage>
</organism>
<evidence type="ECO:0000313" key="2">
    <source>
        <dbReference type="EMBL" id="QJH94949.1"/>
    </source>
</evidence>
<dbReference type="EMBL" id="MT144054">
    <property type="protein sequence ID" value="QJA47719.1"/>
    <property type="molecule type" value="Genomic_DNA"/>
</dbReference>
<dbReference type="AlphaFoldDB" id="A0A6H1ZJS6"/>